<evidence type="ECO:0000256" key="4">
    <source>
        <dbReference type="SAM" id="MobiDB-lite"/>
    </source>
</evidence>
<dbReference type="InterPro" id="IPR032640">
    <property type="entry name" value="AMPK1_CBM"/>
</dbReference>
<keyword evidence="6" id="KW-0418">Kinase</keyword>
<proteinExistence type="evidence at transcript level"/>
<dbReference type="EMBL" id="BT080491">
    <property type="protein sequence ID" value="ACO14915.1"/>
    <property type="molecule type" value="mRNA"/>
</dbReference>
<dbReference type="SUPFAM" id="SSF81296">
    <property type="entry name" value="E set domains"/>
    <property type="match status" value="1"/>
</dbReference>
<dbReference type="GO" id="GO:0005634">
    <property type="term" value="C:nucleus"/>
    <property type="evidence" value="ECO:0007669"/>
    <property type="project" value="TreeGrafter"/>
</dbReference>
<dbReference type="Gene3D" id="2.60.40.10">
    <property type="entry name" value="Immunoglobulins"/>
    <property type="match status" value="1"/>
</dbReference>
<evidence type="ECO:0000259" key="5">
    <source>
        <dbReference type="SMART" id="SM01010"/>
    </source>
</evidence>
<dbReference type="PANTHER" id="PTHR10343">
    <property type="entry name" value="5'-AMP-ACTIVATED PROTEIN KINASE , BETA SUBUNIT"/>
    <property type="match status" value="1"/>
</dbReference>
<dbReference type="GO" id="GO:0007165">
    <property type="term" value="P:signal transduction"/>
    <property type="evidence" value="ECO:0007669"/>
    <property type="project" value="TreeGrafter"/>
</dbReference>
<dbReference type="AlphaFoldDB" id="C1C0W2"/>
<dbReference type="SUPFAM" id="SSF160219">
    <property type="entry name" value="AMPKBI-like"/>
    <property type="match status" value="1"/>
</dbReference>
<dbReference type="GO" id="GO:0016301">
    <property type="term" value="F:kinase activity"/>
    <property type="evidence" value="ECO:0007669"/>
    <property type="project" value="UniProtKB-KW"/>
</dbReference>
<organism evidence="6">
    <name type="scientific">Caligus clemensi</name>
    <name type="common">Sea louse</name>
    <dbReference type="NCBI Taxonomy" id="344056"/>
    <lineage>
        <taxon>Eukaryota</taxon>
        <taxon>Metazoa</taxon>
        <taxon>Ecdysozoa</taxon>
        <taxon>Arthropoda</taxon>
        <taxon>Crustacea</taxon>
        <taxon>Multicrustacea</taxon>
        <taxon>Hexanauplia</taxon>
        <taxon>Copepoda</taxon>
        <taxon>Siphonostomatoida</taxon>
        <taxon>Caligidae</taxon>
        <taxon>Caligus</taxon>
    </lineage>
</organism>
<feature type="domain" description="Association with the SNF1 complex (ASC)" evidence="5">
    <location>
        <begin position="196"/>
        <end position="285"/>
    </location>
</feature>
<dbReference type="InterPro" id="IPR014756">
    <property type="entry name" value="Ig_E-set"/>
</dbReference>
<dbReference type="InterPro" id="IPR013783">
    <property type="entry name" value="Ig-like_fold"/>
</dbReference>
<dbReference type="PANTHER" id="PTHR10343:SF84">
    <property type="entry name" value="5'-AMP-ACTIVATED PROTEIN KINASE SUBUNIT BETA-1"/>
    <property type="match status" value="1"/>
</dbReference>
<dbReference type="InterPro" id="IPR006828">
    <property type="entry name" value="ASC_dom"/>
</dbReference>
<dbReference type="SMART" id="SM01010">
    <property type="entry name" value="AMPKBI"/>
    <property type="match status" value="1"/>
</dbReference>
<dbReference type="CDD" id="cd02859">
    <property type="entry name" value="E_set_AMPKbeta_like_N"/>
    <property type="match status" value="1"/>
</dbReference>
<name>C1C0W2_CALCM</name>
<gene>
    <name evidence="6" type="primary">AAKB2</name>
</gene>
<dbReference type="Pfam" id="PF16561">
    <property type="entry name" value="AMPK1_CBM"/>
    <property type="match status" value="1"/>
</dbReference>
<evidence type="ECO:0000256" key="2">
    <source>
        <dbReference type="ARBA" id="ARBA00025180"/>
    </source>
</evidence>
<comment type="similarity">
    <text evidence="1">Belongs to the 5'-AMP-activated protein kinase beta subunit family.</text>
</comment>
<dbReference type="GO" id="GO:0005737">
    <property type="term" value="C:cytoplasm"/>
    <property type="evidence" value="ECO:0007669"/>
    <property type="project" value="TreeGrafter"/>
</dbReference>
<protein>
    <recommendedName>
        <fullName evidence="3">5'-AMP-activated protein kinase subunit beta-1</fullName>
    </recommendedName>
</protein>
<feature type="region of interest" description="Disordered" evidence="4">
    <location>
        <begin position="1"/>
        <end position="83"/>
    </location>
</feature>
<accession>C1C0W2</accession>
<dbReference type="GO" id="GO:0019901">
    <property type="term" value="F:protein kinase binding"/>
    <property type="evidence" value="ECO:0007669"/>
    <property type="project" value="TreeGrafter"/>
</dbReference>
<evidence type="ECO:0000313" key="6">
    <source>
        <dbReference type="EMBL" id="ACO14915.1"/>
    </source>
</evidence>
<reference evidence="6" key="1">
    <citation type="submission" date="2009-03" db="EMBL/GenBank/DDBJ databases">
        <title>Caligus clemensi ESTs and full-length cDNAs.</title>
        <authorList>
            <person name="Yasuike M."/>
            <person name="von Schalburg K."/>
            <person name="Cooper G."/>
            <person name="Leong J."/>
            <person name="Jones S.R.M."/>
            <person name="Koop B.F."/>
        </authorList>
    </citation>
    <scope>NUCLEOTIDE SEQUENCE</scope>
    <source>
        <tissue evidence="6">Whole</tissue>
    </source>
</reference>
<comment type="function">
    <text evidence="2">Non-catalytic subunit of AMP-activated protein kinase (AMPK), an energy sensor protein kinase that plays a key role in regulating cellular energy metabolism. In response to reduction of intracellular ATP levels, AMPK activates energy-producing pathways and inhibits energy-consuming processes: inhibits protein, carbohydrate and lipid biosynthesis, as well as cell growth and proliferation. AMPK acts via direct phosphorylation of metabolic enzymes, and by longer-term effects via phosphorylation of transcription regulators. Also acts as a regulator of cellular polarity by remodeling the actin cytoskeleton; probably by indirectly activating myosin. Beta non-catalytic subunit acts as a scaffold on which the AMPK complex assembles, via its C-terminus that bridges alpha (PRKAA1 or PRKAA2) and gamma subunits (PRKAG1, PRKAG2 or PRKAG3).</text>
</comment>
<dbReference type="InterPro" id="IPR050827">
    <property type="entry name" value="CRP1_MDG1_kinase"/>
</dbReference>
<evidence type="ECO:0000256" key="1">
    <source>
        <dbReference type="ARBA" id="ARBA00010926"/>
    </source>
</evidence>
<feature type="compositionally biased region" description="Basic and acidic residues" evidence="4">
    <location>
        <begin position="44"/>
        <end position="56"/>
    </location>
</feature>
<evidence type="ECO:0000256" key="3">
    <source>
        <dbReference type="ARBA" id="ARBA00040010"/>
    </source>
</evidence>
<dbReference type="InterPro" id="IPR037256">
    <property type="entry name" value="ASC_dom_sf"/>
</dbReference>
<keyword evidence="6" id="KW-0808">Transferase</keyword>
<sequence length="294" mass="33137">MGNSTSSNTEEKRRSRSGGVGLREMSLSSGQPLAIITPKQKTRNPHESNKSINKDQDEVDFPPTTRPRAGTDSHRRKSKRDSSACFSKALPTIFKYKGNAKEVFLSGTSTGWKKIPMISSSRDFTALAGLPEGDHEYRFQVDGKWVTDPHNTFITDAKGETRNVIRIRKEDFDAYHALDMDTKAVSKLKKRKKATSRSPSVYGQEVPSYLNQGPRSGPPILPPHLLQVLLNKDTPLSFEPTLLPEPNHVMINHLYALSIKDRVLVLSSTHRYRKKYVTTLLYTPLTTKDEQDEK</sequence>
<dbReference type="Gene3D" id="6.20.250.60">
    <property type="match status" value="1"/>
</dbReference>
<dbReference type="GO" id="GO:0031588">
    <property type="term" value="C:nucleotide-activated protein kinase complex"/>
    <property type="evidence" value="ECO:0007669"/>
    <property type="project" value="TreeGrafter"/>
</dbReference>
<dbReference type="Pfam" id="PF04739">
    <property type="entry name" value="AMPKBI"/>
    <property type="match status" value="1"/>
</dbReference>